<proteinExistence type="predicted"/>
<accession>A0ABY7SQL9</accession>
<dbReference type="Proteomes" id="UP001219349">
    <property type="component" value="Plasmid p90204"/>
</dbReference>
<keyword evidence="2" id="KW-1185">Reference proteome</keyword>
<keyword evidence="1" id="KW-0614">Plasmid</keyword>
<dbReference type="EMBL" id="CP067137">
    <property type="protein sequence ID" value="WCR09183.1"/>
    <property type="molecule type" value="Genomic_DNA"/>
</dbReference>
<sequence>MPTVTLADYQTFQDASRREALRFSFNLPDNFVEGTSRAIPVLTFRVDATQDCICWVHVNDSVNDPRSSNASVELSVRGGHGHKTVHELLRGTGLKKGDGIARQNTILIHKAPSAGGNFYVSDVVLTYQVRLNI</sequence>
<protein>
    <submittedName>
        <fullName evidence="1">Uncharacterized protein</fullName>
    </submittedName>
</protein>
<gene>
    <name evidence="1" type="ORF">JHX87_17935</name>
</gene>
<evidence type="ECO:0000313" key="1">
    <source>
        <dbReference type="EMBL" id="WCR09183.1"/>
    </source>
</evidence>
<evidence type="ECO:0000313" key="2">
    <source>
        <dbReference type="Proteomes" id="UP001219349"/>
    </source>
</evidence>
<dbReference type="RefSeq" id="WP_271886806.1">
    <property type="nucleotide sequence ID" value="NZ_CP067137.1"/>
</dbReference>
<reference evidence="1 2" key="1">
    <citation type="submission" date="2021-01" db="EMBL/GenBank/DDBJ databases">
        <title>Biogeographic distribution of Paracoccus.</title>
        <authorList>
            <person name="Hollensteiner J."/>
            <person name="Leineberger J."/>
            <person name="Brinkhoff T."/>
            <person name="Daniel R."/>
        </authorList>
    </citation>
    <scope>NUCLEOTIDE SEQUENCE [LARGE SCALE GENOMIC DNA]</scope>
    <source>
        <strain evidence="1 2">KCTC 22803</strain>
        <plasmid evidence="1 2">p90204</plasmid>
    </source>
</reference>
<organism evidence="1 2">
    <name type="scientific">Paracoccus fistulariae</name>
    <dbReference type="NCBI Taxonomy" id="658446"/>
    <lineage>
        <taxon>Bacteria</taxon>
        <taxon>Pseudomonadati</taxon>
        <taxon>Pseudomonadota</taxon>
        <taxon>Alphaproteobacteria</taxon>
        <taxon>Rhodobacterales</taxon>
        <taxon>Paracoccaceae</taxon>
        <taxon>Paracoccus</taxon>
    </lineage>
</organism>
<geneLocation type="plasmid" evidence="1 2">
    <name>p90204</name>
</geneLocation>
<name>A0ABY7SQL9_9RHOB</name>